<keyword evidence="1" id="KW-1133">Transmembrane helix</keyword>
<dbReference type="Proteomes" id="UP000323225">
    <property type="component" value="Unassembled WGS sequence"/>
</dbReference>
<feature type="transmembrane region" description="Helical" evidence="1">
    <location>
        <begin position="12"/>
        <end position="31"/>
    </location>
</feature>
<evidence type="ECO:0000313" key="2">
    <source>
        <dbReference type="EMBL" id="KAA1253314.1"/>
    </source>
</evidence>
<organism evidence="2 3">
    <name type="scientific">Vibrio cholerae</name>
    <dbReference type="NCBI Taxonomy" id="666"/>
    <lineage>
        <taxon>Bacteria</taxon>
        <taxon>Pseudomonadati</taxon>
        <taxon>Pseudomonadota</taxon>
        <taxon>Gammaproteobacteria</taxon>
        <taxon>Vibrionales</taxon>
        <taxon>Vibrionaceae</taxon>
        <taxon>Vibrio</taxon>
    </lineage>
</organism>
<evidence type="ECO:0000313" key="3">
    <source>
        <dbReference type="Proteomes" id="UP000323225"/>
    </source>
</evidence>
<comment type="caution">
    <text evidence="2">The sequence shown here is derived from an EMBL/GenBank/DDBJ whole genome shotgun (WGS) entry which is preliminary data.</text>
</comment>
<accession>A0A5Q6PEK4</accession>
<evidence type="ECO:0000256" key="1">
    <source>
        <dbReference type="SAM" id="Phobius"/>
    </source>
</evidence>
<keyword evidence="1" id="KW-0472">Membrane</keyword>
<dbReference type="PIRSF" id="PIRSF029693">
    <property type="entry name" value="UCP029693"/>
    <property type="match status" value="1"/>
</dbReference>
<protein>
    <submittedName>
        <fullName evidence="2">DUF2333 family protein</fullName>
    </submittedName>
</protein>
<gene>
    <name evidence="2" type="ORF">F0M16_18230</name>
</gene>
<dbReference type="EMBL" id="VUAA01000023">
    <property type="protein sequence ID" value="KAA1253314.1"/>
    <property type="molecule type" value="Genomic_DNA"/>
</dbReference>
<proteinExistence type="predicted"/>
<name>A0A5Q6PEK4_VIBCL</name>
<reference evidence="2 3" key="1">
    <citation type="submission" date="2019-09" db="EMBL/GenBank/DDBJ databases">
        <authorList>
            <person name="Kritzky A."/>
            <person name="Schelkanova E.Y."/>
            <person name="Alkhova Z.V."/>
            <person name="Smirnova N.I."/>
        </authorList>
    </citation>
    <scope>NUCLEOTIDE SEQUENCE [LARGE SCALE GENOMIC DNA]</scope>
    <source>
        <strain evidence="2 3">M1526</strain>
    </source>
</reference>
<dbReference type="AlphaFoldDB" id="A0A5Q6PEK4"/>
<dbReference type="Pfam" id="PF10095">
    <property type="entry name" value="DUF2333"/>
    <property type="match status" value="1"/>
</dbReference>
<dbReference type="InterPro" id="IPR016936">
    <property type="entry name" value="UCP029693"/>
</dbReference>
<keyword evidence="1" id="KW-0812">Transmembrane</keyword>
<sequence>MTQPKKSYKGKLILSAIAASVIAVTGYVHVISNTPDIKQTKEILKNQQIKNSDQVVGDAFTATNIQLIETLLNKTGGFTSNDLLVKAKVFDNMPNWEEGVIGMVKDSVLTLEKEFSRSQSQDLKDKKLSEAFSSISYSPTSWWFPSSEDQYKKASKALGDYLSRISDPKDKNAQFYARADNLRAWLDLVSNSLGSYSQRLSASVEQERFNTDLSNDKAAVQSTYGDQKVVAKTPWLEIDDVYWEARGASWALIQLLYAVEDDFGTVLKDKNAVASLKQIIRDLEDTQKTRYWPVVLNGSPFGVTANHSLGMANYISRANNGIIELIRLLERG</sequence>